<dbReference type="EMBL" id="JAHRIQ010047416">
    <property type="protein sequence ID" value="MEQ2236482.1"/>
    <property type="molecule type" value="Genomic_DNA"/>
</dbReference>
<gene>
    <name evidence="1" type="ORF">ILYODFUR_013299</name>
</gene>
<dbReference type="Proteomes" id="UP001482620">
    <property type="component" value="Unassembled WGS sequence"/>
</dbReference>
<keyword evidence="2" id="KW-1185">Reference proteome</keyword>
<evidence type="ECO:0000313" key="2">
    <source>
        <dbReference type="Proteomes" id="UP001482620"/>
    </source>
</evidence>
<protein>
    <submittedName>
        <fullName evidence="1">Uncharacterized protein</fullName>
    </submittedName>
</protein>
<proteinExistence type="predicted"/>
<reference evidence="1 2" key="1">
    <citation type="submission" date="2021-06" db="EMBL/GenBank/DDBJ databases">
        <authorList>
            <person name="Palmer J.M."/>
        </authorList>
    </citation>
    <scope>NUCLEOTIDE SEQUENCE [LARGE SCALE GENOMIC DNA]</scope>
    <source>
        <strain evidence="2">if_2019</strain>
        <tissue evidence="1">Muscle</tissue>
    </source>
</reference>
<organism evidence="1 2">
    <name type="scientific">Ilyodon furcidens</name>
    <name type="common">goldbreast splitfin</name>
    <dbReference type="NCBI Taxonomy" id="33524"/>
    <lineage>
        <taxon>Eukaryota</taxon>
        <taxon>Metazoa</taxon>
        <taxon>Chordata</taxon>
        <taxon>Craniata</taxon>
        <taxon>Vertebrata</taxon>
        <taxon>Euteleostomi</taxon>
        <taxon>Actinopterygii</taxon>
        <taxon>Neopterygii</taxon>
        <taxon>Teleostei</taxon>
        <taxon>Neoteleostei</taxon>
        <taxon>Acanthomorphata</taxon>
        <taxon>Ovalentaria</taxon>
        <taxon>Atherinomorphae</taxon>
        <taxon>Cyprinodontiformes</taxon>
        <taxon>Goodeidae</taxon>
        <taxon>Ilyodon</taxon>
    </lineage>
</organism>
<comment type="caution">
    <text evidence="1">The sequence shown here is derived from an EMBL/GenBank/DDBJ whole genome shotgun (WGS) entry which is preliminary data.</text>
</comment>
<name>A0ABV0TYD2_9TELE</name>
<evidence type="ECO:0000313" key="1">
    <source>
        <dbReference type="EMBL" id="MEQ2236482.1"/>
    </source>
</evidence>
<sequence length="145" mass="16489">MILTNVRGPVSVRVHLTPRLVATGSHEGLKRSHRHGRESPVCALQRPCFTCTRTMMFPPFNVAFSVYTDNFSTNYGSSRCWSRICVVIVSPTNQTLPYICRKRHHDVIAVFTLCSNGHFVPPSKPDLKDQLKETFLNVHICSRFD</sequence>
<accession>A0ABV0TYD2</accession>